<dbReference type="PANTHER" id="PTHR46796">
    <property type="entry name" value="HTH-TYPE TRANSCRIPTIONAL ACTIVATOR RHAS-RELATED"/>
    <property type="match status" value="1"/>
</dbReference>
<dbReference type="Pfam" id="PF12833">
    <property type="entry name" value="HTH_18"/>
    <property type="match status" value="1"/>
</dbReference>
<dbReference type="InterPro" id="IPR050204">
    <property type="entry name" value="AraC_XylS_family_regulators"/>
</dbReference>
<keyword evidence="2" id="KW-0238">DNA-binding</keyword>
<name>A0A561T585_9PSEU</name>
<accession>A0A561T585</accession>
<dbReference type="Proteomes" id="UP000321261">
    <property type="component" value="Unassembled WGS sequence"/>
</dbReference>
<evidence type="ECO:0000313" key="6">
    <source>
        <dbReference type="Proteomes" id="UP000321261"/>
    </source>
</evidence>
<gene>
    <name evidence="5" type="ORF">FHX44_118218</name>
</gene>
<dbReference type="InterPro" id="IPR035418">
    <property type="entry name" value="AraC-bd_2"/>
</dbReference>
<dbReference type="PANTHER" id="PTHR46796:SF6">
    <property type="entry name" value="ARAC SUBFAMILY"/>
    <property type="match status" value="1"/>
</dbReference>
<dbReference type="InterPro" id="IPR009057">
    <property type="entry name" value="Homeodomain-like_sf"/>
</dbReference>
<evidence type="ECO:0000313" key="5">
    <source>
        <dbReference type="EMBL" id="TWF82273.1"/>
    </source>
</evidence>
<keyword evidence="3" id="KW-0804">Transcription</keyword>
<dbReference type="SUPFAM" id="SSF46689">
    <property type="entry name" value="Homeodomain-like"/>
    <property type="match status" value="1"/>
</dbReference>
<comment type="caution">
    <text evidence="5">The sequence shown here is derived from an EMBL/GenBank/DDBJ whole genome shotgun (WGS) entry which is preliminary data.</text>
</comment>
<dbReference type="OrthoDB" id="9799345at2"/>
<sequence>MTTTRLSTTEAGAGAEFDFWADAISSTFVPLDCAPAAEGAFHAELVSTRAADVQFTQVTAAPHRVLRTRRMIARADVGHYKVGLQPAGVGWISQGGRDAVLRPGDLTVYDTSRPYTLMFDRDPAFKTFVIMAPEHRLGLPRASMEQLVATTISGRHGLGSVVSPFLARIADLMSAGEPALTARLGVNVTDLLSTLFRERLELGSVDPETLRSARLLAVQAWIGRHLDQPDLSPEAVATANHISVRYLYRLFEAEGTTVGRWSKEQRLEGCRRELADPSLGHLGVSAIGARWGLSDPASLSRAFRAMYGMSPRDYRAQALRPGVIGR</sequence>
<evidence type="ECO:0000256" key="1">
    <source>
        <dbReference type="ARBA" id="ARBA00023015"/>
    </source>
</evidence>
<dbReference type="RefSeq" id="WP_147260614.1">
    <property type="nucleotide sequence ID" value="NZ_VIWU01000001.1"/>
</dbReference>
<dbReference type="GO" id="GO:0003700">
    <property type="term" value="F:DNA-binding transcription factor activity"/>
    <property type="evidence" value="ECO:0007669"/>
    <property type="project" value="InterPro"/>
</dbReference>
<reference evidence="5 6" key="1">
    <citation type="submission" date="2019-06" db="EMBL/GenBank/DDBJ databases">
        <title>Sequencing the genomes of 1000 actinobacteria strains.</title>
        <authorList>
            <person name="Klenk H.-P."/>
        </authorList>
    </citation>
    <scope>NUCLEOTIDE SEQUENCE [LARGE SCALE GENOMIC DNA]</scope>
    <source>
        <strain evidence="5 6">DSM 45671</strain>
    </source>
</reference>
<keyword evidence="1" id="KW-0805">Transcription regulation</keyword>
<dbReference type="EMBL" id="VIWU01000001">
    <property type="protein sequence ID" value="TWF82273.1"/>
    <property type="molecule type" value="Genomic_DNA"/>
</dbReference>
<dbReference type="PROSITE" id="PS01124">
    <property type="entry name" value="HTH_ARAC_FAMILY_2"/>
    <property type="match status" value="1"/>
</dbReference>
<evidence type="ECO:0000256" key="3">
    <source>
        <dbReference type="ARBA" id="ARBA00023163"/>
    </source>
</evidence>
<feature type="domain" description="HTH araC/xylS-type" evidence="4">
    <location>
        <begin position="216"/>
        <end position="317"/>
    </location>
</feature>
<dbReference type="Gene3D" id="1.10.10.60">
    <property type="entry name" value="Homeodomain-like"/>
    <property type="match status" value="1"/>
</dbReference>
<proteinExistence type="predicted"/>
<keyword evidence="6" id="KW-1185">Reference proteome</keyword>
<evidence type="ECO:0000256" key="2">
    <source>
        <dbReference type="ARBA" id="ARBA00023125"/>
    </source>
</evidence>
<protein>
    <submittedName>
        <fullName evidence="5">AraC family transcriptional regulator</fullName>
    </submittedName>
</protein>
<dbReference type="AlphaFoldDB" id="A0A561T585"/>
<dbReference type="Pfam" id="PF14525">
    <property type="entry name" value="AraC_binding_2"/>
    <property type="match status" value="1"/>
</dbReference>
<evidence type="ECO:0000259" key="4">
    <source>
        <dbReference type="PROSITE" id="PS01124"/>
    </source>
</evidence>
<dbReference type="InterPro" id="IPR018060">
    <property type="entry name" value="HTH_AraC"/>
</dbReference>
<dbReference type="SMART" id="SM00342">
    <property type="entry name" value="HTH_ARAC"/>
    <property type="match status" value="1"/>
</dbReference>
<dbReference type="GO" id="GO:0043565">
    <property type="term" value="F:sequence-specific DNA binding"/>
    <property type="evidence" value="ECO:0007669"/>
    <property type="project" value="InterPro"/>
</dbReference>
<organism evidence="5 6">
    <name type="scientific">Pseudonocardia hierapolitana</name>
    <dbReference type="NCBI Taxonomy" id="1128676"/>
    <lineage>
        <taxon>Bacteria</taxon>
        <taxon>Bacillati</taxon>
        <taxon>Actinomycetota</taxon>
        <taxon>Actinomycetes</taxon>
        <taxon>Pseudonocardiales</taxon>
        <taxon>Pseudonocardiaceae</taxon>
        <taxon>Pseudonocardia</taxon>
    </lineage>
</organism>